<evidence type="ECO:0008006" key="5">
    <source>
        <dbReference type="Google" id="ProtNLM"/>
    </source>
</evidence>
<dbReference type="InterPro" id="IPR002347">
    <property type="entry name" value="SDR_fam"/>
</dbReference>
<feature type="non-terminal residue" evidence="3">
    <location>
        <position position="1"/>
    </location>
</feature>
<gene>
    <name evidence="3" type="ORF">NQ314_021306</name>
</gene>
<dbReference type="EMBL" id="JANEYF010005925">
    <property type="protein sequence ID" value="KAJ8926338.1"/>
    <property type="molecule type" value="Genomic_DNA"/>
</dbReference>
<keyword evidence="4" id="KW-1185">Reference proteome</keyword>
<evidence type="ECO:0000313" key="4">
    <source>
        <dbReference type="Proteomes" id="UP001162156"/>
    </source>
</evidence>
<name>A0AAV8WIZ0_9CUCU</name>
<dbReference type="Gene3D" id="3.40.50.720">
    <property type="entry name" value="NAD(P)-binding Rossmann-like Domain"/>
    <property type="match status" value="1"/>
</dbReference>
<evidence type="ECO:0000313" key="3">
    <source>
        <dbReference type="EMBL" id="KAJ8926338.1"/>
    </source>
</evidence>
<reference evidence="3" key="1">
    <citation type="journal article" date="2023" name="Insect Mol. Biol.">
        <title>Genome sequencing provides insights into the evolution of gene families encoding plant cell wall-degrading enzymes in longhorned beetles.</title>
        <authorList>
            <person name="Shin N.R."/>
            <person name="Okamura Y."/>
            <person name="Kirsch R."/>
            <person name="Pauchet Y."/>
        </authorList>
    </citation>
    <scope>NUCLEOTIDE SEQUENCE</scope>
    <source>
        <strain evidence="3">RBIC_L_NR</strain>
    </source>
</reference>
<organism evidence="3 4">
    <name type="scientific">Rhamnusium bicolor</name>
    <dbReference type="NCBI Taxonomy" id="1586634"/>
    <lineage>
        <taxon>Eukaryota</taxon>
        <taxon>Metazoa</taxon>
        <taxon>Ecdysozoa</taxon>
        <taxon>Arthropoda</taxon>
        <taxon>Hexapoda</taxon>
        <taxon>Insecta</taxon>
        <taxon>Pterygota</taxon>
        <taxon>Neoptera</taxon>
        <taxon>Endopterygota</taxon>
        <taxon>Coleoptera</taxon>
        <taxon>Polyphaga</taxon>
        <taxon>Cucujiformia</taxon>
        <taxon>Chrysomeloidea</taxon>
        <taxon>Cerambycidae</taxon>
        <taxon>Lepturinae</taxon>
        <taxon>Rhagiini</taxon>
        <taxon>Rhamnusium</taxon>
    </lineage>
</organism>
<protein>
    <recommendedName>
        <fullName evidence="5">Dehydrogenase/reductase SDR family member 11</fullName>
    </recommendedName>
</protein>
<dbReference type="AlphaFoldDB" id="A0AAV8WIZ0"/>
<evidence type="ECO:0000256" key="2">
    <source>
        <dbReference type="ARBA" id="ARBA00023002"/>
    </source>
</evidence>
<dbReference type="Pfam" id="PF00106">
    <property type="entry name" value="adh_short"/>
    <property type="match status" value="1"/>
</dbReference>
<sequence>VVGVARRSEKIEEISKKLGGNKDKLYAIKADFSKEEDILRTFKWTSENVGPVSILVNNAAVYFHSYLYNGKTEEWKASYDLNVIGLSIATREALRIMRQNNIDGHIININSVVGHKVVLGVNMYSEQSEELKKLREFLLESEDCADAVAYVLSTPPHVQIQELTIKPLGEFF</sequence>
<evidence type="ECO:0000256" key="1">
    <source>
        <dbReference type="ARBA" id="ARBA00006484"/>
    </source>
</evidence>
<comment type="similarity">
    <text evidence="1">Belongs to the short-chain dehydrogenases/reductases (SDR) family.</text>
</comment>
<comment type="caution">
    <text evidence="3">The sequence shown here is derived from an EMBL/GenBank/DDBJ whole genome shotgun (WGS) entry which is preliminary data.</text>
</comment>
<dbReference type="SUPFAM" id="SSF51735">
    <property type="entry name" value="NAD(P)-binding Rossmann-fold domains"/>
    <property type="match status" value="1"/>
</dbReference>
<dbReference type="GO" id="GO:0016491">
    <property type="term" value="F:oxidoreductase activity"/>
    <property type="evidence" value="ECO:0007669"/>
    <property type="project" value="UniProtKB-KW"/>
</dbReference>
<proteinExistence type="inferred from homology"/>
<dbReference type="PANTHER" id="PTHR43115">
    <property type="entry name" value="DEHYDROGENASE/REDUCTASE SDR FAMILY MEMBER 11"/>
    <property type="match status" value="1"/>
</dbReference>
<dbReference type="PANTHER" id="PTHR43115:SF4">
    <property type="entry name" value="DEHYDROGENASE_REDUCTASE SDR FAMILY MEMBER 11"/>
    <property type="match status" value="1"/>
</dbReference>
<dbReference type="Proteomes" id="UP001162156">
    <property type="component" value="Unassembled WGS sequence"/>
</dbReference>
<dbReference type="InterPro" id="IPR036291">
    <property type="entry name" value="NAD(P)-bd_dom_sf"/>
</dbReference>
<accession>A0AAV8WIZ0</accession>
<keyword evidence="2" id="KW-0560">Oxidoreductase</keyword>